<accession>U4LSN4</accession>
<name>U4LSN4_PYROM</name>
<protein>
    <submittedName>
        <fullName evidence="1">Uncharacterized protein</fullName>
    </submittedName>
</protein>
<evidence type="ECO:0000313" key="1">
    <source>
        <dbReference type="EMBL" id="CCX32365.1"/>
    </source>
</evidence>
<dbReference type="AlphaFoldDB" id="U4LSN4"/>
<dbReference type="EMBL" id="HF935830">
    <property type="protein sequence ID" value="CCX32365.1"/>
    <property type="molecule type" value="Genomic_DNA"/>
</dbReference>
<dbReference type="Proteomes" id="UP000018144">
    <property type="component" value="Unassembled WGS sequence"/>
</dbReference>
<reference evidence="1 2" key="1">
    <citation type="journal article" date="2013" name="PLoS Genet.">
        <title>The genome and development-dependent transcriptomes of Pyronema confluens: a window into fungal evolution.</title>
        <authorList>
            <person name="Traeger S."/>
            <person name="Altegoer F."/>
            <person name="Freitag M."/>
            <person name="Gabaldon T."/>
            <person name="Kempken F."/>
            <person name="Kumar A."/>
            <person name="Marcet-Houben M."/>
            <person name="Poggeler S."/>
            <person name="Stajich J.E."/>
            <person name="Nowrousian M."/>
        </authorList>
    </citation>
    <scope>NUCLEOTIDE SEQUENCE [LARGE SCALE GENOMIC DNA]</scope>
    <source>
        <strain evidence="2">CBS 100304</strain>
        <tissue evidence="1">Vegetative mycelium</tissue>
    </source>
</reference>
<proteinExistence type="predicted"/>
<sequence length="64" mass="7471">MRHHDSNPSFPSNKQQRVFELLPPCPFAHLSIPIHVFHFHSTPIQTTNTFEQSCTLVEICSNYY</sequence>
<keyword evidence="2" id="KW-1185">Reference proteome</keyword>
<gene>
    <name evidence="1" type="ORF">PCON_12997</name>
</gene>
<organism evidence="1 2">
    <name type="scientific">Pyronema omphalodes (strain CBS 100304)</name>
    <name type="common">Pyronema confluens</name>
    <dbReference type="NCBI Taxonomy" id="1076935"/>
    <lineage>
        <taxon>Eukaryota</taxon>
        <taxon>Fungi</taxon>
        <taxon>Dikarya</taxon>
        <taxon>Ascomycota</taxon>
        <taxon>Pezizomycotina</taxon>
        <taxon>Pezizomycetes</taxon>
        <taxon>Pezizales</taxon>
        <taxon>Pyronemataceae</taxon>
        <taxon>Pyronema</taxon>
    </lineage>
</organism>
<evidence type="ECO:0000313" key="2">
    <source>
        <dbReference type="Proteomes" id="UP000018144"/>
    </source>
</evidence>